<dbReference type="AlphaFoldDB" id="A0A5R9KK41"/>
<keyword evidence="3" id="KW-0813">Transport</keyword>
<comment type="caution">
    <text evidence="9">The sequence shown here is derived from an EMBL/GenBank/DDBJ whole genome shotgun (WGS) entry which is preliminary data.</text>
</comment>
<keyword evidence="5 8" id="KW-0812">Transmembrane</keyword>
<keyword evidence="7 8" id="KW-0472">Membrane</keyword>
<keyword evidence="6 8" id="KW-1133">Transmembrane helix</keyword>
<dbReference type="GO" id="GO:0005283">
    <property type="term" value="F:amino acid:sodium symporter activity"/>
    <property type="evidence" value="ECO:0007669"/>
    <property type="project" value="InterPro"/>
</dbReference>
<organism evidence="9 10">
    <name type="scientific">Dyadobacter sediminis</name>
    <dbReference type="NCBI Taxonomy" id="1493691"/>
    <lineage>
        <taxon>Bacteria</taxon>
        <taxon>Pseudomonadati</taxon>
        <taxon>Bacteroidota</taxon>
        <taxon>Cytophagia</taxon>
        <taxon>Cytophagales</taxon>
        <taxon>Spirosomataceae</taxon>
        <taxon>Dyadobacter</taxon>
    </lineage>
</organism>
<evidence type="ECO:0000256" key="4">
    <source>
        <dbReference type="ARBA" id="ARBA00022475"/>
    </source>
</evidence>
<dbReference type="EMBL" id="VCEI01000011">
    <property type="protein sequence ID" value="TLU96582.1"/>
    <property type="molecule type" value="Genomic_DNA"/>
</dbReference>
<evidence type="ECO:0000256" key="7">
    <source>
        <dbReference type="ARBA" id="ARBA00023136"/>
    </source>
</evidence>
<dbReference type="PANTHER" id="PTHR30330:SF7">
    <property type="entry name" value="SODIUM_PROTON-DEPENDENT ALANINE CARRIER PROTEIN YRBD-RELATED"/>
    <property type="match status" value="1"/>
</dbReference>
<evidence type="ECO:0000313" key="9">
    <source>
        <dbReference type="EMBL" id="TLU96582.1"/>
    </source>
</evidence>
<evidence type="ECO:0000256" key="5">
    <source>
        <dbReference type="ARBA" id="ARBA00022692"/>
    </source>
</evidence>
<proteinExistence type="inferred from homology"/>
<protein>
    <submittedName>
        <fullName evidence="9">Alanine:cation symporter family protein</fullName>
    </submittedName>
</protein>
<evidence type="ECO:0000256" key="6">
    <source>
        <dbReference type="ARBA" id="ARBA00022989"/>
    </source>
</evidence>
<evidence type="ECO:0000256" key="2">
    <source>
        <dbReference type="ARBA" id="ARBA00009261"/>
    </source>
</evidence>
<keyword evidence="10" id="KW-1185">Reference proteome</keyword>
<feature type="transmembrane region" description="Helical" evidence="8">
    <location>
        <begin position="55"/>
        <end position="78"/>
    </location>
</feature>
<name>A0A5R9KK41_9BACT</name>
<comment type="similarity">
    <text evidence="2">Belongs to the alanine or glycine:cation symporter (AGCS) (TC 2.A.25) family.</text>
</comment>
<evidence type="ECO:0000313" key="10">
    <source>
        <dbReference type="Proteomes" id="UP000309788"/>
    </source>
</evidence>
<dbReference type="Pfam" id="PF01235">
    <property type="entry name" value="Na_Ala_symp"/>
    <property type="match status" value="1"/>
</dbReference>
<evidence type="ECO:0000256" key="3">
    <source>
        <dbReference type="ARBA" id="ARBA00022448"/>
    </source>
</evidence>
<sequence length="84" mass="9170">MKQIINAVNRIAWSIKRIGKVAELVVPFMAGAYILMALVIIAINITEVPAVFSLIIRSAFNMEPAFAGIFGMAVSWGVKRGIYS</sequence>
<accession>A0A5R9KK41</accession>
<keyword evidence="4" id="KW-1003">Cell membrane</keyword>
<reference evidence="9 10" key="1">
    <citation type="submission" date="2019-05" db="EMBL/GenBank/DDBJ databases">
        <authorList>
            <person name="Qu J.-H."/>
        </authorList>
    </citation>
    <scope>NUCLEOTIDE SEQUENCE [LARGE SCALE GENOMIC DNA]</scope>
    <source>
        <strain evidence="9 10">Z12</strain>
    </source>
</reference>
<dbReference type="GO" id="GO:0005886">
    <property type="term" value="C:plasma membrane"/>
    <property type="evidence" value="ECO:0007669"/>
    <property type="project" value="UniProtKB-SubCell"/>
</dbReference>
<feature type="transmembrane region" description="Helical" evidence="8">
    <location>
        <begin position="21"/>
        <end position="43"/>
    </location>
</feature>
<evidence type="ECO:0000256" key="8">
    <source>
        <dbReference type="SAM" id="Phobius"/>
    </source>
</evidence>
<dbReference type="OrthoDB" id="9804874at2"/>
<dbReference type="Proteomes" id="UP000309788">
    <property type="component" value="Unassembled WGS sequence"/>
</dbReference>
<dbReference type="InterPro" id="IPR001463">
    <property type="entry name" value="Na/Ala_symport"/>
</dbReference>
<evidence type="ECO:0000256" key="1">
    <source>
        <dbReference type="ARBA" id="ARBA00004651"/>
    </source>
</evidence>
<gene>
    <name evidence="9" type="ORF">FEM55_05485</name>
</gene>
<comment type="subcellular location">
    <subcellularLocation>
        <location evidence="1">Cell membrane</location>
        <topology evidence="1">Multi-pass membrane protein</topology>
    </subcellularLocation>
</comment>
<dbReference type="PANTHER" id="PTHR30330">
    <property type="entry name" value="AGSS FAMILY TRANSPORTER, SODIUM-ALANINE"/>
    <property type="match status" value="1"/>
</dbReference>